<dbReference type="UniPathway" id="UPA00077">
    <property type="reaction ID" value="UER00155"/>
</dbReference>
<dbReference type="PANTHER" id="PTHR43071:SF1">
    <property type="entry name" value="2-AMINO-4-HYDROXY-6-HYDROXYMETHYLDIHYDROPTERIDINE PYROPHOSPHOKINASE"/>
    <property type="match status" value="1"/>
</dbReference>
<dbReference type="AlphaFoldDB" id="A0A2S0MGF3"/>
<comment type="pathway">
    <text evidence="1">Cofactor biosynthesis; tetrahydrofolate biosynthesis; 2-amino-4-hydroxy-6-hydroxymethyl-7,8-dihydropteridine diphosphate from 7,8-dihydroneopterin triphosphate: step 4/4.</text>
</comment>
<sequence>MIVWQRDAVSAFIALGANLGDAAAMVRRAIDGLAQLPQTQLLAWSPLYASAPVDAQGPDYVNAVAQVRTGLTAPELLQHLGQAELQAGRTRPYHHAPRTLDLDLLLYGDGRIDSPALTLPHPRMAQRAFVLLPLADIAPQRVSPEALRAVAGQAIRRLPG</sequence>
<evidence type="ECO:0000256" key="4">
    <source>
        <dbReference type="ARBA" id="ARBA00016218"/>
    </source>
</evidence>
<evidence type="ECO:0000256" key="11">
    <source>
        <dbReference type="ARBA" id="ARBA00029766"/>
    </source>
</evidence>
<feature type="domain" description="7,8-dihydro-6-hydroxymethylpterin-pyrophosphokinase" evidence="13">
    <location>
        <begin position="94"/>
        <end position="105"/>
    </location>
</feature>
<dbReference type="GO" id="GO:0005524">
    <property type="term" value="F:ATP binding"/>
    <property type="evidence" value="ECO:0007669"/>
    <property type="project" value="UniProtKB-KW"/>
</dbReference>
<comment type="function">
    <text evidence="10">Catalyzes the transfer of pyrophosphate from adenosine triphosphate (ATP) to 6-hydroxymethyl-7,8-dihydropterin, an enzymatic step in folate biosynthesis pathway.</text>
</comment>
<dbReference type="OrthoDB" id="9808041at2"/>
<name>A0A2S0MGF3_9BURK</name>
<dbReference type="RefSeq" id="WP_106703524.1">
    <property type="nucleotide sequence ID" value="NZ_CP027666.1"/>
</dbReference>
<dbReference type="SUPFAM" id="SSF55083">
    <property type="entry name" value="6-hydroxymethyl-7,8-dihydropterin pyrophosphokinase, HPPK"/>
    <property type="match status" value="1"/>
</dbReference>
<evidence type="ECO:0000256" key="1">
    <source>
        <dbReference type="ARBA" id="ARBA00005051"/>
    </source>
</evidence>
<reference evidence="14 15" key="1">
    <citation type="submission" date="2018-03" db="EMBL/GenBank/DDBJ databases">
        <title>Genome sequencing of Ottowia sp.</title>
        <authorList>
            <person name="Kim S.-J."/>
            <person name="Heo J."/>
            <person name="Kwon S.-W."/>
        </authorList>
    </citation>
    <scope>NUCLEOTIDE SEQUENCE [LARGE SCALE GENOMIC DNA]</scope>
    <source>
        <strain evidence="14 15">KADR8-3</strain>
    </source>
</reference>
<dbReference type="EMBL" id="CP027666">
    <property type="protein sequence ID" value="AVO34975.1"/>
    <property type="molecule type" value="Genomic_DNA"/>
</dbReference>
<dbReference type="InterPro" id="IPR035907">
    <property type="entry name" value="Hppk_sf"/>
</dbReference>
<evidence type="ECO:0000256" key="12">
    <source>
        <dbReference type="ARBA" id="ARBA00033413"/>
    </source>
</evidence>
<evidence type="ECO:0000256" key="3">
    <source>
        <dbReference type="ARBA" id="ARBA00013253"/>
    </source>
</evidence>
<evidence type="ECO:0000256" key="9">
    <source>
        <dbReference type="ARBA" id="ARBA00022909"/>
    </source>
</evidence>
<dbReference type="Pfam" id="PF01288">
    <property type="entry name" value="HPPK"/>
    <property type="match status" value="1"/>
</dbReference>
<dbReference type="NCBIfam" id="TIGR01498">
    <property type="entry name" value="folK"/>
    <property type="match status" value="1"/>
</dbReference>
<keyword evidence="8" id="KW-0067">ATP-binding</keyword>
<proteinExistence type="inferred from homology"/>
<accession>A0A2S0MGF3</accession>
<dbReference type="GO" id="GO:0016301">
    <property type="term" value="F:kinase activity"/>
    <property type="evidence" value="ECO:0007669"/>
    <property type="project" value="UniProtKB-KW"/>
</dbReference>
<evidence type="ECO:0000259" key="13">
    <source>
        <dbReference type="PROSITE" id="PS00794"/>
    </source>
</evidence>
<evidence type="ECO:0000256" key="2">
    <source>
        <dbReference type="ARBA" id="ARBA00005810"/>
    </source>
</evidence>
<dbReference type="PANTHER" id="PTHR43071">
    <property type="entry name" value="2-AMINO-4-HYDROXY-6-HYDROXYMETHYLDIHYDROPTERIDINE PYROPHOSPHOKINASE"/>
    <property type="match status" value="1"/>
</dbReference>
<dbReference type="KEGG" id="otk:C6570_12570"/>
<keyword evidence="9" id="KW-0289">Folate biosynthesis</keyword>
<keyword evidence="6" id="KW-0547">Nucleotide-binding</keyword>
<evidence type="ECO:0000313" key="14">
    <source>
        <dbReference type="EMBL" id="AVO34975.1"/>
    </source>
</evidence>
<keyword evidence="7 14" id="KW-0418">Kinase</keyword>
<dbReference type="CDD" id="cd00483">
    <property type="entry name" value="HPPK"/>
    <property type="match status" value="1"/>
</dbReference>
<evidence type="ECO:0000256" key="5">
    <source>
        <dbReference type="ARBA" id="ARBA00022679"/>
    </source>
</evidence>
<comment type="similarity">
    <text evidence="2">Belongs to the HPPK family.</text>
</comment>
<evidence type="ECO:0000256" key="7">
    <source>
        <dbReference type="ARBA" id="ARBA00022777"/>
    </source>
</evidence>
<evidence type="ECO:0000256" key="8">
    <source>
        <dbReference type="ARBA" id="ARBA00022840"/>
    </source>
</evidence>
<dbReference type="EC" id="2.7.6.3" evidence="3"/>
<dbReference type="InterPro" id="IPR000550">
    <property type="entry name" value="Hppk"/>
</dbReference>
<organism evidence="14 15">
    <name type="scientific">Ottowia oryzae</name>
    <dbReference type="NCBI Taxonomy" id="2109914"/>
    <lineage>
        <taxon>Bacteria</taxon>
        <taxon>Pseudomonadati</taxon>
        <taxon>Pseudomonadota</taxon>
        <taxon>Betaproteobacteria</taxon>
        <taxon>Burkholderiales</taxon>
        <taxon>Comamonadaceae</taxon>
        <taxon>Ottowia</taxon>
    </lineage>
</organism>
<dbReference type="GO" id="GO:0003848">
    <property type="term" value="F:2-amino-4-hydroxy-6-hydroxymethyldihydropteridine diphosphokinase activity"/>
    <property type="evidence" value="ECO:0007669"/>
    <property type="project" value="UniProtKB-EC"/>
</dbReference>
<dbReference type="Gene3D" id="3.30.70.560">
    <property type="entry name" value="7,8-Dihydro-6-hydroxymethylpterin-pyrophosphokinase HPPK"/>
    <property type="match status" value="1"/>
</dbReference>
<protein>
    <recommendedName>
        <fullName evidence="4">2-amino-4-hydroxy-6-hydroxymethyldihydropteridine pyrophosphokinase</fullName>
        <ecNumber evidence="3">2.7.6.3</ecNumber>
    </recommendedName>
    <alternativeName>
        <fullName evidence="11">6-hydroxymethyl-7,8-dihydropterin pyrophosphokinase</fullName>
    </alternativeName>
    <alternativeName>
        <fullName evidence="12">7,8-dihydro-6-hydroxymethylpterin-pyrophosphokinase</fullName>
    </alternativeName>
</protein>
<gene>
    <name evidence="14" type="primary">folK</name>
    <name evidence="14" type="ORF">C6570_12570</name>
</gene>
<dbReference type="GO" id="GO:0046656">
    <property type="term" value="P:folic acid biosynthetic process"/>
    <property type="evidence" value="ECO:0007669"/>
    <property type="project" value="UniProtKB-KW"/>
</dbReference>
<evidence type="ECO:0000313" key="15">
    <source>
        <dbReference type="Proteomes" id="UP000239709"/>
    </source>
</evidence>
<dbReference type="PROSITE" id="PS00794">
    <property type="entry name" value="HPPK"/>
    <property type="match status" value="1"/>
</dbReference>
<evidence type="ECO:0000256" key="10">
    <source>
        <dbReference type="ARBA" id="ARBA00029409"/>
    </source>
</evidence>
<dbReference type="GO" id="GO:0046654">
    <property type="term" value="P:tetrahydrofolate biosynthetic process"/>
    <property type="evidence" value="ECO:0007669"/>
    <property type="project" value="UniProtKB-UniPathway"/>
</dbReference>
<evidence type="ECO:0000256" key="6">
    <source>
        <dbReference type="ARBA" id="ARBA00022741"/>
    </source>
</evidence>
<dbReference type="Proteomes" id="UP000239709">
    <property type="component" value="Chromosome"/>
</dbReference>
<keyword evidence="15" id="KW-1185">Reference proteome</keyword>
<keyword evidence="5" id="KW-0808">Transferase</keyword>